<dbReference type="EMBL" id="KP795544">
    <property type="protein sequence ID" value="AKN37649.1"/>
    <property type="molecule type" value="Genomic_DNA"/>
</dbReference>
<proteinExistence type="predicted"/>
<name>A0A0H3ZUY5_VIBSP</name>
<accession>A0A0H3ZUY5</accession>
<reference evidence="1" key="1">
    <citation type="journal article" date="2015" name="MBio">
        <title>Eco-Evolutionary Dynamics of Episomes among Ecologically Cohesive Bacterial Populations.</title>
        <authorList>
            <person name="Xue H."/>
            <person name="Cordero O.X."/>
            <person name="Camas F.M."/>
            <person name="Trimble W."/>
            <person name="Meyer F."/>
            <person name="Guglielmini J."/>
            <person name="Rocha E.P."/>
            <person name="Polz M.F."/>
        </authorList>
    </citation>
    <scope>NUCLEOTIDE SEQUENCE</scope>
    <source>
        <strain evidence="1">5S_214</strain>
    </source>
</reference>
<evidence type="ECO:0000313" key="1">
    <source>
        <dbReference type="EMBL" id="AKN37649.1"/>
    </source>
</evidence>
<dbReference type="AlphaFoldDB" id="A0A0H3ZUY5"/>
<sequence>MAMRKVHIHMDIKPLLRLGDKRFSETVSHPDGPEAAREDLREMLNRGITKLVCDRECDNRNPDGSCAGHEVD</sequence>
<organism evidence="1">
    <name type="scientific">Vibrio splendidus</name>
    <dbReference type="NCBI Taxonomy" id="29497"/>
    <lineage>
        <taxon>Bacteria</taxon>
        <taxon>Pseudomonadati</taxon>
        <taxon>Pseudomonadota</taxon>
        <taxon>Gammaproteobacteria</taxon>
        <taxon>Vibrionales</taxon>
        <taxon>Vibrionaceae</taxon>
        <taxon>Vibrio</taxon>
    </lineage>
</organism>
<protein>
    <submittedName>
        <fullName evidence="1">Uncharacterized protein</fullName>
    </submittedName>
</protein>